<feature type="region of interest" description="Disordered" evidence="1">
    <location>
        <begin position="1"/>
        <end position="51"/>
    </location>
</feature>
<comment type="caution">
    <text evidence="2">The sequence shown here is derived from an EMBL/GenBank/DDBJ whole genome shotgun (WGS) entry which is preliminary data.</text>
</comment>
<proteinExistence type="predicted"/>
<feature type="compositionally biased region" description="Acidic residues" evidence="1">
    <location>
        <begin position="21"/>
        <end position="43"/>
    </location>
</feature>
<dbReference type="AlphaFoldDB" id="A0AA40FY48"/>
<accession>A0AA40FY48</accession>
<evidence type="ECO:0000313" key="2">
    <source>
        <dbReference type="EMBL" id="KAK1127316.1"/>
    </source>
</evidence>
<keyword evidence="3" id="KW-1185">Reference proteome</keyword>
<evidence type="ECO:0000313" key="3">
    <source>
        <dbReference type="Proteomes" id="UP001177670"/>
    </source>
</evidence>
<gene>
    <name evidence="2" type="ORF">K0M31_003860</name>
</gene>
<dbReference type="EMBL" id="JAHYIQ010000012">
    <property type="protein sequence ID" value="KAK1127316.1"/>
    <property type="molecule type" value="Genomic_DNA"/>
</dbReference>
<name>A0AA40FY48_9HYME</name>
<reference evidence="2" key="1">
    <citation type="submission" date="2021-10" db="EMBL/GenBank/DDBJ databases">
        <title>Melipona bicolor Genome sequencing and assembly.</title>
        <authorList>
            <person name="Araujo N.S."/>
            <person name="Arias M.C."/>
        </authorList>
    </citation>
    <scope>NUCLEOTIDE SEQUENCE</scope>
    <source>
        <strain evidence="2">USP_2M_L1-L4_2017</strain>
        <tissue evidence="2">Whole body</tissue>
    </source>
</reference>
<organism evidence="2 3">
    <name type="scientific">Melipona bicolor</name>
    <dbReference type="NCBI Taxonomy" id="60889"/>
    <lineage>
        <taxon>Eukaryota</taxon>
        <taxon>Metazoa</taxon>
        <taxon>Ecdysozoa</taxon>
        <taxon>Arthropoda</taxon>
        <taxon>Hexapoda</taxon>
        <taxon>Insecta</taxon>
        <taxon>Pterygota</taxon>
        <taxon>Neoptera</taxon>
        <taxon>Endopterygota</taxon>
        <taxon>Hymenoptera</taxon>
        <taxon>Apocrita</taxon>
        <taxon>Aculeata</taxon>
        <taxon>Apoidea</taxon>
        <taxon>Anthophila</taxon>
        <taxon>Apidae</taxon>
        <taxon>Melipona</taxon>
    </lineage>
</organism>
<protein>
    <submittedName>
        <fullName evidence="2">Uncharacterized protein</fullName>
    </submittedName>
</protein>
<evidence type="ECO:0000256" key="1">
    <source>
        <dbReference type="SAM" id="MobiDB-lite"/>
    </source>
</evidence>
<dbReference type="Proteomes" id="UP001177670">
    <property type="component" value="Unassembled WGS sequence"/>
</dbReference>
<sequence>MKHGAGWHPFEILSNPPRNVDDDDDDDDDDEEEEKEEEKEDETFGASFSTV</sequence>